<proteinExistence type="predicted"/>
<name>A0AAD8EPS1_DIPPU</name>
<dbReference type="Proteomes" id="UP001233999">
    <property type="component" value="Unassembled WGS sequence"/>
</dbReference>
<feature type="transmembrane region" description="Helical" evidence="1">
    <location>
        <begin position="22"/>
        <end position="43"/>
    </location>
</feature>
<keyword evidence="1" id="KW-1133">Transmembrane helix</keyword>
<gene>
    <name evidence="2" type="ORF">L9F63_010675</name>
</gene>
<keyword evidence="1" id="KW-0472">Membrane</keyword>
<feature type="non-terminal residue" evidence="2">
    <location>
        <position position="92"/>
    </location>
</feature>
<sequence length="92" mass="10759">VFYVPIYLSVSVDIHFPTKRNLSFLFLSVSYLAMLCSSKYRFLVQVALQIFSPSGRNRFQSMHYVKNIYIYIYIYGISTIILTDVELINDSL</sequence>
<protein>
    <submittedName>
        <fullName evidence="2">Uncharacterized protein</fullName>
    </submittedName>
</protein>
<dbReference type="EMBL" id="JASPKZ010001200">
    <property type="protein sequence ID" value="KAJ9598660.1"/>
    <property type="molecule type" value="Genomic_DNA"/>
</dbReference>
<evidence type="ECO:0000256" key="1">
    <source>
        <dbReference type="SAM" id="Phobius"/>
    </source>
</evidence>
<organism evidence="2 3">
    <name type="scientific">Diploptera punctata</name>
    <name type="common">Pacific beetle cockroach</name>
    <dbReference type="NCBI Taxonomy" id="6984"/>
    <lineage>
        <taxon>Eukaryota</taxon>
        <taxon>Metazoa</taxon>
        <taxon>Ecdysozoa</taxon>
        <taxon>Arthropoda</taxon>
        <taxon>Hexapoda</taxon>
        <taxon>Insecta</taxon>
        <taxon>Pterygota</taxon>
        <taxon>Neoptera</taxon>
        <taxon>Polyneoptera</taxon>
        <taxon>Dictyoptera</taxon>
        <taxon>Blattodea</taxon>
        <taxon>Blaberoidea</taxon>
        <taxon>Blaberidae</taxon>
        <taxon>Diplopterinae</taxon>
        <taxon>Diploptera</taxon>
    </lineage>
</organism>
<reference evidence="2" key="2">
    <citation type="submission" date="2023-05" db="EMBL/GenBank/DDBJ databases">
        <authorList>
            <person name="Fouks B."/>
        </authorList>
    </citation>
    <scope>NUCLEOTIDE SEQUENCE</scope>
    <source>
        <strain evidence="2">Stay&amp;Tobe</strain>
        <tissue evidence="2">Testes</tissue>
    </source>
</reference>
<comment type="caution">
    <text evidence="2">The sequence shown here is derived from an EMBL/GenBank/DDBJ whole genome shotgun (WGS) entry which is preliminary data.</text>
</comment>
<reference evidence="2" key="1">
    <citation type="journal article" date="2023" name="IScience">
        <title>Live-bearing cockroach genome reveals convergent evolutionary mechanisms linked to viviparity in insects and beyond.</title>
        <authorList>
            <person name="Fouks B."/>
            <person name="Harrison M.C."/>
            <person name="Mikhailova A.A."/>
            <person name="Marchal E."/>
            <person name="English S."/>
            <person name="Carruthers M."/>
            <person name="Jennings E.C."/>
            <person name="Chiamaka E.L."/>
            <person name="Frigard R.A."/>
            <person name="Pippel M."/>
            <person name="Attardo G.M."/>
            <person name="Benoit J.B."/>
            <person name="Bornberg-Bauer E."/>
            <person name="Tobe S.S."/>
        </authorList>
    </citation>
    <scope>NUCLEOTIDE SEQUENCE</scope>
    <source>
        <strain evidence="2">Stay&amp;Tobe</strain>
    </source>
</reference>
<evidence type="ECO:0000313" key="2">
    <source>
        <dbReference type="EMBL" id="KAJ9598660.1"/>
    </source>
</evidence>
<feature type="non-terminal residue" evidence="2">
    <location>
        <position position="1"/>
    </location>
</feature>
<keyword evidence="1" id="KW-0812">Transmembrane</keyword>
<feature type="transmembrane region" description="Helical" evidence="1">
    <location>
        <begin position="64"/>
        <end position="82"/>
    </location>
</feature>
<keyword evidence="3" id="KW-1185">Reference proteome</keyword>
<accession>A0AAD8EPS1</accession>
<dbReference type="AlphaFoldDB" id="A0AAD8EPS1"/>
<evidence type="ECO:0000313" key="3">
    <source>
        <dbReference type="Proteomes" id="UP001233999"/>
    </source>
</evidence>